<dbReference type="AlphaFoldDB" id="A0A0F3GUR5"/>
<dbReference type="SMART" id="SM00966">
    <property type="entry name" value="SpoVT_AbrB"/>
    <property type="match status" value="1"/>
</dbReference>
<feature type="domain" description="SpoVT-AbrB" evidence="1">
    <location>
        <begin position="12"/>
        <end position="57"/>
    </location>
</feature>
<keyword evidence="3" id="KW-1185">Reference proteome</keyword>
<proteinExistence type="predicted"/>
<dbReference type="GO" id="GO:0003677">
    <property type="term" value="F:DNA binding"/>
    <property type="evidence" value="ECO:0007669"/>
    <property type="project" value="InterPro"/>
</dbReference>
<dbReference type="Gene3D" id="2.10.260.10">
    <property type="match status" value="1"/>
</dbReference>
<name>A0A0F3GUR5_9BACT</name>
<dbReference type="Pfam" id="PF04014">
    <property type="entry name" value="MazE_antitoxin"/>
    <property type="match status" value="1"/>
</dbReference>
<dbReference type="PANTHER" id="PTHR34860:SF6">
    <property type="entry name" value="REPRESSOR-LIKE PROTEIN SSO7C3"/>
    <property type="match status" value="1"/>
</dbReference>
<comment type="caution">
    <text evidence="2">The sequence shown here is derived from an EMBL/GenBank/DDBJ whole genome shotgun (WGS) entry which is preliminary data.</text>
</comment>
<reference evidence="2 3" key="1">
    <citation type="submission" date="2015-02" db="EMBL/GenBank/DDBJ databases">
        <title>Single-cell genomics of uncultivated deep-branching MTB reveals a conserved set of magnetosome genes.</title>
        <authorList>
            <person name="Kolinko S."/>
            <person name="Richter M."/>
            <person name="Glockner F.O."/>
            <person name="Brachmann A."/>
            <person name="Schuler D."/>
        </authorList>
    </citation>
    <scope>NUCLEOTIDE SEQUENCE [LARGE SCALE GENOMIC DNA]</scope>
    <source>
        <strain evidence="2">TM-1</strain>
    </source>
</reference>
<dbReference type="Proteomes" id="UP000033423">
    <property type="component" value="Unassembled WGS sequence"/>
</dbReference>
<dbReference type="InterPro" id="IPR037914">
    <property type="entry name" value="SpoVT-AbrB_sf"/>
</dbReference>
<dbReference type="EMBL" id="LACI01000899">
    <property type="protein sequence ID" value="KJU85699.1"/>
    <property type="molecule type" value="Genomic_DNA"/>
</dbReference>
<dbReference type="SUPFAM" id="SSF89447">
    <property type="entry name" value="AbrB/MazE/MraZ-like"/>
    <property type="match status" value="1"/>
</dbReference>
<gene>
    <name evidence="2" type="ORF">MBAV_002104</name>
</gene>
<organism evidence="2 3">
    <name type="scientific">Candidatus Magnetobacterium bavaricum</name>
    <dbReference type="NCBI Taxonomy" id="29290"/>
    <lineage>
        <taxon>Bacteria</taxon>
        <taxon>Pseudomonadati</taxon>
        <taxon>Nitrospirota</taxon>
        <taxon>Thermodesulfovibrionia</taxon>
        <taxon>Thermodesulfovibrionales</taxon>
        <taxon>Candidatus Magnetobacteriaceae</taxon>
        <taxon>Candidatus Magnetobacterium</taxon>
    </lineage>
</organism>
<dbReference type="NCBIfam" id="TIGR01439">
    <property type="entry name" value="lp_hng_hel_AbrB"/>
    <property type="match status" value="1"/>
</dbReference>
<dbReference type="InterPro" id="IPR007159">
    <property type="entry name" value="SpoVT-AbrB_dom"/>
</dbReference>
<evidence type="ECO:0000313" key="2">
    <source>
        <dbReference type="EMBL" id="KJU85699.1"/>
    </source>
</evidence>
<evidence type="ECO:0000259" key="1">
    <source>
        <dbReference type="SMART" id="SM00966"/>
    </source>
</evidence>
<dbReference type="PANTHER" id="PTHR34860">
    <property type="entry name" value="REPRESSOR-LIKE PROTEIN SSO7C3"/>
    <property type="match status" value="1"/>
</dbReference>
<dbReference type="InterPro" id="IPR052975">
    <property type="entry name" value="Repressor-like_regulatory"/>
</dbReference>
<accession>A0A0F3GUR5</accession>
<sequence length="93" mass="10292">MYDCGEGIMSLVKVKNKFQVTIPSEIREKAHIKEGDILEVVFQDKAIVFKPRAVSAGEDVEAAIAEGLKDYQEGRVFGPFDSVEEFKAALSKV</sequence>
<evidence type="ECO:0000313" key="3">
    <source>
        <dbReference type="Proteomes" id="UP000033423"/>
    </source>
</evidence>
<protein>
    <submittedName>
        <fullName evidence="2">VapB-type antitoxin</fullName>
    </submittedName>
</protein>